<dbReference type="Proteomes" id="UP000694920">
    <property type="component" value="Unplaced"/>
</dbReference>
<proteinExistence type="predicted"/>
<name>A0AAJ7BLM2_CEPCN</name>
<evidence type="ECO:0000313" key="2">
    <source>
        <dbReference type="Proteomes" id="UP000694920"/>
    </source>
</evidence>
<organism evidence="2 3">
    <name type="scientific">Cephus cinctus</name>
    <name type="common">Wheat stem sawfly</name>
    <dbReference type="NCBI Taxonomy" id="211228"/>
    <lineage>
        <taxon>Eukaryota</taxon>
        <taxon>Metazoa</taxon>
        <taxon>Ecdysozoa</taxon>
        <taxon>Arthropoda</taxon>
        <taxon>Hexapoda</taxon>
        <taxon>Insecta</taxon>
        <taxon>Pterygota</taxon>
        <taxon>Neoptera</taxon>
        <taxon>Endopterygota</taxon>
        <taxon>Hymenoptera</taxon>
        <taxon>Cephoidea</taxon>
        <taxon>Cephidae</taxon>
        <taxon>Cephus</taxon>
    </lineage>
</organism>
<evidence type="ECO:0000256" key="1">
    <source>
        <dbReference type="SAM" id="SignalP"/>
    </source>
</evidence>
<protein>
    <submittedName>
        <fullName evidence="3">Uncharacterized protein LOC107264897</fullName>
    </submittedName>
</protein>
<dbReference type="RefSeq" id="XP_015589163.1">
    <property type="nucleotide sequence ID" value="XM_015733677.2"/>
</dbReference>
<feature type="signal peptide" evidence="1">
    <location>
        <begin position="1"/>
        <end position="23"/>
    </location>
</feature>
<keyword evidence="2" id="KW-1185">Reference proteome</keyword>
<sequence>MASTGNIRLVLVLAIIFMASAVALPVERKTMQERPVILVDLPTLYLDADDQAHVIEKRSAPLANDQDAFAGDDLETAAGTNVLRPLFVYRQQVAYRQRIRQGGRRGNRF</sequence>
<keyword evidence="1" id="KW-0732">Signal</keyword>
<accession>A0AAJ7BLM2</accession>
<evidence type="ECO:0000313" key="3">
    <source>
        <dbReference type="RefSeq" id="XP_015589163.1"/>
    </source>
</evidence>
<gene>
    <name evidence="3" type="primary">LOC107264897</name>
</gene>
<dbReference type="GeneID" id="107264897"/>
<reference evidence="3" key="1">
    <citation type="submission" date="2025-08" db="UniProtKB">
        <authorList>
            <consortium name="RefSeq"/>
        </authorList>
    </citation>
    <scope>IDENTIFICATION</scope>
</reference>
<dbReference type="KEGG" id="ccin:107264897"/>
<dbReference type="AlphaFoldDB" id="A0AAJ7BLM2"/>
<feature type="chain" id="PRO_5042491482" evidence="1">
    <location>
        <begin position="24"/>
        <end position="109"/>
    </location>
</feature>